<dbReference type="InterPro" id="IPR049053">
    <property type="entry name" value="AFCA-like_C"/>
</dbReference>
<evidence type="ECO:0000313" key="3">
    <source>
        <dbReference type="Proteomes" id="UP000011885"/>
    </source>
</evidence>
<reference evidence="2 3" key="1">
    <citation type="journal article" date="2013" name="Mar. Genomics">
        <title>Expression of sulfatases in Rhodopirellula baltica and the diversity of sulfatases in the genus Rhodopirellula.</title>
        <authorList>
            <person name="Wegner C.E."/>
            <person name="Richter-Heitmann T."/>
            <person name="Klindworth A."/>
            <person name="Klockow C."/>
            <person name="Richter M."/>
            <person name="Achstetter T."/>
            <person name="Glockner F.O."/>
            <person name="Harder J."/>
        </authorList>
    </citation>
    <scope>NUCLEOTIDE SEQUENCE [LARGE SCALE GENOMIC DNA]</scope>
    <source>
        <strain evidence="2 3">SM41</strain>
    </source>
</reference>
<gene>
    <name evidence="2" type="ORF">RSSM_02847</name>
</gene>
<protein>
    <recommendedName>
        <fullName evidence="1">Alpha fucosidase A-like C-terminal domain-containing protein</fullName>
    </recommendedName>
</protein>
<dbReference type="AlphaFoldDB" id="M5UD07"/>
<dbReference type="EMBL" id="ANOH01000199">
    <property type="protein sequence ID" value="EMI55726.1"/>
    <property type="molecule type" value="Genomic_DNA"/>
</dbReference>
<feature type="domain" description="Alpha fucosidase A-like C-terminal" evidence="1">
    <location>
        <begin position="1"/>
        <end position="43"/>
    </location>
</feature>
<keyword evidence="3" id="KW-1185">Reference proteome</keyword>
<evidence type="ECO:0000259" key="1">
    <source>
        <dbReference type="Pfam" id="PF21307"/>
    </source>
</evidence>
<dbReference type="Gene3D" id="2.60.40.1180">
    <property type="entry name" value="Golgi alpha-mannosidase II"/>
    <property type="match status" value="1"/>
</dbReference>
<sequence>MKGLRARGGFEVDIQWKDGQLTEATIESLSGNPVTVRYGDETRELTLSTGDRATWSGK</sequence>
<comment type="caution">
    <text evidence="2">The sequence shown here is derived from an EMBL/GenBank/DDBJ whole genome shotgun (WGS) entry which is preliminary data.</text>
</comment>
<evidence type="ECO:0000313" key="2">
    <source>
        <dbReference type="EMBL" id="EMI55726.1"/>
    </source>
</evidence>
<dbReference type="PATRIC" id="fig|1263870.3.peg.3022"/>
<name>M5UD07_9BACT</name>
<dbReference type="Pfam" id="PF21307">
    <property type="entry name" value="Glyco_hydro_95_C"/>
    <property type="match status" value="1"/>
</dbReference>
<proteinExistence type="predicted"/>
<accession>M5UD07</accession>
<dbReference type="Proteomes" id="UP000011885">
    <property type="component" value="Unassembled WGS sequence"/>
</dbReference>
<dbReference type="InterPro" id="IPR013780">
    <property type="entry name" value="Glyco_hydro_b"/>
</dbReference>
<organism evidence="2 3">
    <name type="scientific">Rhodopirellula sallentina SM41</name>
    <dbReference type="NCBI Taxonomy" id="1263870"/>
    <lineage>
        <taxon>Bacteria</taxon>
        <taxon>Pseudomonadati</taxon>
        <taxon>Planctomycetota</taxon>
        <taxon>Planctomycetia</taxon>
        <taxon>Pirellulales</taxon>
        <taxon>Pirellulaceae</taxon>
        <taxon>Rhodopirellula</taxon>
    </lineage>
</organism>